<evidence type="ECO:0000313" key="1">
    <source>
        <dbReference type="EMBL" id="MBA0839549.1"/>
    </source>
</evidence>
<evidence type="ECO:0000313" key="2">
    <source>
        <dbReference type="Proteomes" id="UP000593575"/>
    </source>
</evidence>
<organism evidence="1 2">
    <name type="scientific">Gossypium armourianum</name>
    <dbReference type="NCBI Taxonomy" id="34283"/>
    <lineage>
        <taxon>Eukaryota</taxon>
        <taxon>Viridiplantae</taxon>
        <taxon>Streptophyta</taxon>
        <taxon>Embryophyta</taxon>
        <taxon>Tracheophyta</taxon>
        <taxon>Spermatophyta</taxon>
        <taxon>Magnoliopsida</taxon>
        <taxon>eudicotyledons</taxon>
        <taxon>Gunneridae</taxon>
        <taxon>Pentapetalae</taxon>
        <taxon>rosids</taxon>
        <taxon>malvids</taxon>
        <taxon>Malvales</taxon>
        <taxon>Malvaceae</taxon>
        <taxon>Malvoideae</taxon>
        <taxon>Gossypium</taxon>
    </lineage>
</organism>
<proteinExistence type="predicted"/>
<feature type="non-terminal residue" evidence="1">
    <location>
        <position position="1"/>
    </location>
</feature>
<comment type="caution">
    <text evidence="1">The sequence shown here is derived from an EMBL/GenBank/DDBJ whole genome shotgun (WGS) entry which is preliminary data.</text>
</comment>
<sequence>RENFHKERIEEADDINLLEGDVTIDVVDEIPIDRVQSLVKKRMLRCSSSSYLAEGSIVVAVSTNPVMHSKFKHVENELLKANLSL</sequence>
<protein>
    <submittedName>
        <fullName evidence="1">Uncharacterized protein</fullName>
    </submittedName>
</protein>
<accession>A0A7J9JZL8</accession>
<gene>
    <name evidence="1" type="ORF">Goarm_005260</name>
</gene>
<feature type="non-terminal residue" evidence="1">
    <location>
        <position position="85"/>
    </location>
</feature>
<dbReference type="AlphaFoldDB" id="A0A7J9JZL8"/>
<name>A0A7J9JZL8_9ROSI</name>
<dbReference type="Proteomes" id="UP000593575">
    <property type="component" value="Unassembled WGS sequence"/>
</dbReference>
<dbReference type="EMBL" id="JABFAE010000010">
    <property type="protein sequence ID" value="MBA0839549.1"/>
    <property type="molecule type" value="Genomic_DNA"/>
</dbReference>
<reference evidence="1 2" key="1">
    <citation type="journal article" date="2019" name="Genome Biol. Evol.">
        <title>Insights into the evolution of the New World diploid cottons (Gossypium, subgenus Houzingenia) based on genome sequencing.</title>
        <authorList>
            <person name="Grover C.E."/>
            <person name="Arick M.A. 2nd"/>
            <person name="Thrash A."/>
            <person name="Conover J.L."/>
            <person name="Sanders W.S."/>
            <person name="Peterson D.G."/>
            <person name="Frelichowski J.E."/>
            <person name="Scheffler J.A."/>
            <person name="Scheffler B.E."/>
            <person name="Wendel J.F."/>
        </authorList>
    </citation>
    <scope>NUCLEOTIDE SEQUENCE [LARGE SCALE GENOMIC DNA]</scope>
    <source>
        <strain evidence="1">6</strain>
        <tissue evidence="1">Leaf</tissue>
    </source>
</reference>
<keyword evidence="2" id="KW-1185">Reference proteome</keyword>